<dbReference type="Gene3D" id="1.10.10.10">
    <property type="entry name" value="Winged helix-like DNA-binding domain superfamily/Winged helix DNA-binding domain"/>
    <property type="match status" value="1"/>
</dbReference>
<dbReference type="OrthoDB" id="283883at2759"/>
<evidence type="ECO:0000256" key="1">
    <source>
        <dbReference type="ARBA" id="ARBA00009834"/>
    </source>
</evidence>
<evidence type="ECO:0000313" key="2">
    <source>
        <dbReference type="EMBL" id="CAA3027302.1"/>
    </source>
</evidence>
<reference evidence="2 3" key="1">
    <citation type="submission" date="2019-12" db="EMBL/GenBank/DDBJ databases">
        <authorList>
            <person name="Alioto T."/>
            <person name="Alioto T."/>
            <person name="Gomez Garrido J."/>
        </authorList>
    </citation>
    <scope>NUCLEOTIDE SEQUENCE [LARGE SCALE GENOMIC DNA]</scope>
</reference>
<dbReference type="AlphaFoldDB" id="A0A8S0VAU5"/>
<gene>
    <name evidence="2" type="ORF">OLEA9_A042788</name>
</gene>
<dbReference type="InterPro" id="IPR036390">
    <property type="entry name" value="WH_DNA-bd_sf"/>
</dbReference>
<organism evidence="2 3">
    <name type="scientific">Olea europaea subsp. europaea</name>
    <dbReference type="NCBI Taxonomy" id="158383"/>
    <lineage>
        <taxon>Eukaryota</taxon>
        <taxon>Viridiplantae</taxon>
        <taxon>Streptophyta</taxon>
        <taxon>Embryophyta</taxon>
        <taxon>Tracheophyta</taxon>
        <taxon>Spermatophyta</taxon>
        <taxon>Magnoliopsida</taxon>
        <taxon>eudicotyledons</taxon>
        <taxon>Gunneridae</taxon>
        <taxon>Pentapetalae</taxon>
        <taxon>asterids</taxon>
        <taxon>lamiids</taxon>
        <taxon>Lamiales</taxon>
        <taxon>Oleaceae</taxon>
        <taxon>Oleeae</taxon>
        <taxon>Olea</taxon>
    </lineage>
</organism>
<dbReference type="Proteomes" id="UP000594638">
    <property type="component" value="Unassembled WGS sequence"/>
</dbReference>
<dbReference type="GO" id="GO:0000814">
    <property type="term" value="C:ESCRT II complex"/>
    <property type="evidence" value="ECO:0007669"/>
    <property type="project" value="InterPro"/>
</dbReference>
<proteinExistence type="inferred from homology"/>
<accession>A0A8S0VAU5</accession>
<dbReference type="InterPro" id="IPR016689">
    <property type="entry name" value="ESCRT-2_cplx_Snf8"/>
</dbReference>
<dbReference type="EMBL" id="CACTIH010009198">
    <property type="protein sequence ID" value="CAA3027302.1"/>
    <property type="molecule type" value="Genomic_DNA"/>
</dbReference>
<name>A0A8S0VAU5_OLEEU</name>
<evidence type="ECO:0000313" key="3">
    <source>
        <dbReference type="Proteomes" id="UP000594638"/>
    </source>
</evidence>
<sequence>MKKEGVKISSLVLILKQFGSRSTGIRIKKIRRRPGIGGLQNATVARVCSPSYASLIRIGDFYYELGVQIVDICLATRTHNGGLISSEDLCKILGQRRKGGREAVSEDDCLRAISKLKVLGNGFEVISV</sequence>
<comment type="caution">
    <text evidence="2">The sequence shown here is derived from an EMBL/GenBank/DDBJ whole genome shotgun (WGS) entry which is preliminary data.</text>
</comment>
<dbReference type="GO" id="GO:0043328">
    <property type="term" value="P:protein transport to vacuole involved in ubiquitin-dependent protein catabolic process via the multivesicular body sorting pathway"/>
    <property type="evidence" value="ECO:0007669"/>
    <property type="project" value="TreeGrafter"/>
</dbReference>
<comment type="similarity">
    <text evidence="1">Belongs to the SNF8 family.</text>
</comment>
<dbReference type="InterPro" id="IPR036388">
    <property type="entry name" value="WH-like_DNA-bd_sf"/>
</dbReference>
<dbReference type="InterPro" id="IPR040608">
    <property type="entry name" value="Snf8/Vps36"/>
</dbReference>
<dbReference type="PANTHER" id="PTHR12806:SF0">
    <property type="entry name" value="VACUOLAR-SORTING PROTEIN SNF8"/>
    <property type="match status" value="1"/>
</dbReference>
<dbReference type="SUPFAM" id="SSF46785">
    <property type="entry name" value="Winged helix' DNA-binding domain"/>
    <property type="match status" value="1"/>
</dbReference>
<dbReference type="Gramene" id="OE9A042788T1">
    <property type="protein sequence ID" value="OE9A042788C1"/>
    <property type="gene ID" value="OE9A042788"/>
</dbReference>
<dbReference type="PANTHER" id="PTHR12806">
    <property type="entry name" value="EAP30 SUBUNIT OF ELL COMPLEX"/>
    <property type="match status" value="1"/>
</dbReference>
<dbReference type="FunFam" id="1.10.10.10:FF:000085">
    <property type="entry name" value="Vacuolar-sorting protein SNF8"/>
    <property type="match status" value="1"/>
</dbReference>
<protein>
    <submittedName>
        <fullName evidence="2">Vacuolar sorting-associated 22 homolog 1</fullName>
    </submittedName>
</protein>
<keyword evidence="3" id="KW-1185">Reference proteome</keyword>
<dbReference type="Pfam" id="PF04157">
    <property type="entry name" value="EAP30"/>
    <property type="match status" value="1"/>
</dbReference>